<name>A0A3M7PRW2_BRAPC</name>
<evidence type="ECO:0000256" key="1">
    <source>
        <dbReference type="SAM" id="SignalP"/>
    </source>
</evidence>
<dbReference type="OrthoDB" id="10591399at2759"/>
<dbReference type="Proteomes" id="UP000276133">
    <property type="component" value="Unassembled WGS sequence"/>
</dbReference>
<dbReference type="EMBL" id="REGN01009349">
    <property type="protein sequence ID" value="RNA01388.1"/>
    <property type="molecule type" value="Genomic_DNA"/>
</dbReference>
<keyword evidence="3" id="KW-1185">Reference proteome</keyword>
<keyword evidence="1" id="KW-0732">Signal</keyword>
<evidence type="ECO:0000313" key="3">
    <source>
        <dbReference type="Proteomes" id="UP000276133"/>
    </source>
</evidence>
<sequence>MPRMFPSLVPASLLTFSAACCLSLCSLNRLTDWHPLRQTIAMSDVGSFKGITGSNCLVNVILPSKNGGTIFLTIM</sequence>
<reference evidence="2 3" key="1">
    <citation type="journal article" date="2018" name="Sci. Rep.">
        <title>Genomic signatures of local adaptation to the degree of environmental predictability in rotifers.</title>
        <authorList>
            <person name="Franch-Gras L."/>
            <person name="Hahn C."/>
            <person name="Garcia-Roger E.M."/>
            <person name="Carmona M.J."/>
            <person name="Serra M."/>
            <person name="Gomez A."/>
        </authorList>
    </citation>
    <scope>NUCLEOTIDE SEQUENCE [LARGE SCALE GENOMIC DNA]</scope>
    <source>
        <strain evidence="2">HYR1</strain>
    </source>
</reference>
<comment type="caution">
    <text evidence="2">The sequence shown here is derived from an EMBL/GenBank/DDBJ whole genome shotgun (WGS) entry which is preliminary data.</text>
</comment>
<feature type="signal peptide" evidence="1">
    <location>
        <begin position="1"/>
        <end position="19"/>
    </location>
</feature>
<proteinExistence type="predicted"/>
<evidence type="ECO:0000313" key="2">
    <source>
        <dbReference type="EMBL" id="RNA01388.1"/>
    </source>
</evidence>
<protein>
    <recommendedName>
        <fullName evidence="4">Secreted protein</fullName>
    </recommendedName>
</protein>
<dbReference type="PROSITE" id="PS51257">
    <property type="entry name" value="PROKAR_LIPOPROTEIN"/>
    <property type="match status" value="1"/>
</dbReference>
<accession>A0A3M7PRW2</accession>
<gene>
    <name evidence="2" type="ORF">BpHYR1_007789</name>
</gene>
<evidence type="ECO:0008006" key="4">
    <source>
        <dbReference type="Google" id="ProtNLM"/>
    </source>
</evidence>
<feature type="chain" id="PRO_5018169491" description="Secreted protein" evidence="1">
    <location>
        <begin position="20"/>
        <end position="75"/>
    </location>
</feature>
<dbReference type="AlphaFoldDB" id="A0A3M7PRW2"/>
<organism evidence="2 3">
    <name type="scientific">Brachionus plicatilis</name>
    <name type="common">Marine rotifer</name>
    <name type="synonym">Brachionus muelleri</name>
    <dbReference type="NCBI Taxonomy" id="10195"/>
    <lineage>
        <taxon>Eukaryota</taxon>
        <taxon>Metazoa</taxon>
        <taxon>Spiralia</taxon>
        <taxon>Gnathifera</taxon>
        <taxon>Rotifera</taxon>
        <taxon>Eurotatoria</taxon>
        <taxon>Monogononta</taxon>
        <taxon>Pseudotrocha</taxon>
        <taxon>Ploima</taxon>
        <taxon>Brachionidae</taxon>
        <taxon>Brachionus</taxon>
    </lineage>
</organism>